<dbReference type="Pfam" id="PF08240">
    <property type="entry name" value="ADH_N"/>
    <property type="match status" value="1"/>
</dbReference>
<dbReference type="PANTHER" id="PTHR42940:SF8">
    <property type="entry name" value="VACUOLAR PROTEIN SORTING-ASSOCIATED PROTEIN 11"/>
    <property type="match status" value="1"/>
</dbReference>
<proteinExistence type="inferred from homology"/>
<keyword evidence="9" id="KW-1185">Reference proteome</keyword>
<sequence>MAPKTMLAQQYDQRDNKIHLNEIPVPEPRDHELLIKIQNASLCHSDLMLFEPNDQGLVLRNNPVTIGHEATGTVVGRGSGEVASKFKEGDNVGFLCAVECCFDCSNCRNVHNLWCVTGKTQMQGFAQNGYFQEYAVVDARAAMVLPEALDVKTAAPLFCAGVTAFHGIQDCELKPGQWVAVIGCGGLGHLGIQYAKAMGLKVIGLDIADQALDEAKTCGADHVFNSMKDRDWKEKVLEITGGGVDAAVNFTASKKSYDDCPAIIKPGQGLLMVVGIPREPLQLNAFDIALGRFRVKGSNNGTCYNMRPAIEFSAKHNIKPHQTLFKLEELPKMIELMNSHKAQGRMGVAFDGGAKSNL</sequence>
<evidence type="ECO:0000259" key="7">
    <source>
        <dbReference type="SMART" id="SM00829"/>
    </source>
</evidence>
<dbReference type="AlphaFoldDB" id="A0A6A5VW46"/>
<dbReference type="Gene3D" id="3.90.180.10">
    <property type="entry name" value="Medium-chain alcohol dehydrogenases, catalytic domain"/>
    <property type="match status" value="1"/>
</dbReference>
<evidence type="ECO:0000256" key="3">
    <source>
        <dbReference type="ARBA" id="ARBA00022723"/>
    </source>
</evidence>
<gene>
    <name evidence="8" type="ORF">BU23DRAFT_497006</name>
</gene>
<evidence type="ECO:0000256" key="6">
    <source>
        <dbReference type="ARBA" id="ARBA00023027"/>
    </source>
</evidence>
<feature type="domain" description="Enoyl reductase (ER)" evidence="7">
    <location>
        <begin position="13"/>
        <end position="348"/>
    </location>
</feature>
<comment type="cofactor">
    <cofactor evidence="1">
        <name>Zn(2+)</name>
        <dbReference type="ChEBI" id="CHEBI:29105"/>
    </cofactor>
</comment>
<dbReference type="SUPFAM" id="SSF51735">
    <property type="entry name" value="NAD(P)-binding Rossmann-fold domains"/>
    <property type="match status" value="1"/>
</dbReference>
<protein>
    <submittedName>
        <fullName evidence="8">NAD(P)-binding protein</fullName>
    </submittedName>
</protein>
<keyword evidence="6" id="KW-0520">NAD</keyword>
<dbReference type="PANTHER" id="PTHR42940">
    <property type="entry name" value="ALCOHOL DEHYDROGENASE 1-RELATED"/>
    <property type="match status" value="1"/>
</dbReference>
<dbReference type="EMBL" id="ML976657">
    <property type="protein sequence ID" value="KAF1979972.1"/>
    <property type="molecule type" value="Genomic_DNA"/>
</dbReference>
<keyword evidence="3" id="KW-0479">Metal-binding</keyword>
<evidence type="ECO:0000256" key="2">
    <source>
        <dbReference type="ARBA" id="ARBA00008072"/>
    </source>
</evidence>
<comment type="similarity">
    <text evidence="2">Belongs to the zinc-containing alcohol dehydrogenase family.</text>
</comment>
<keyword evidence="4" id="KW-0862">Zinc</keyword>
<dbReference type="Gene3D" id="3.40.50.720">
    <property type="entry name" value="NAD(P)-binding Rossmann-like Domain"/>
    <property type="match status" value="1"/>
</dbReference>
<dbReference type="Proteomes" id="UP000800036">
    <property type="component" value="Unassembled WGS sequence"/>
</dbReference>
<keyword evidence="5" id="KW-0560">Oxidoreductase</keyword>
<dbReference type="GO" id="GO:0004022">
    <property type="term" value="F:alcohol dehydrogenase (NAD+) activity"/>
    <property type="evidence" value="ECO:0007669"/>
    <property type="project" value="TreeGrafter"/>
</dbReference>
<accession>A0A6A5VW46</accession>
<organism evidence="8 9">
    <name type="scientific">Bimuria novae-zelandiae CBS 107.79</name>
    <dbReference type="NCBI Taxonomy" id="1447943"/>
    <lineage>
        <taxon>Eukaryota</taxon>
        <taxon>Fungi</taxon>
        <taxon>Dikarya</taxon>
        <taxon>Ascomycota</taxon>
        <taxon>Pezizomycotina</taxon>
        <taxon>Dothideomycetes</taxon>
        <taxon>Pleosporomycetidae</taxon>
        <taxon>Pleosporales</taxon>
        <taxon>Massarineae</taxon>
        <taxon>Didymosphaeriaceae</taxon>
        <taxon>Bimuria</taxon>
    </lineage>
</organism>
<dbReference type="InterPro" id="IPR011032">
    <property type="entry name" value="GroES-like_sf"/>
</dbReference>
<dbReference type="InterPro" id="IPR013149">
    <property type="entry name" value="ADH-like_C"/>
</dbReference>
<dbReference type="InterPro" id="IPR036291">
    <property type="entry name" value="NAD(P)-bd_dom_sf"/>
</dbReference>
<dbReference type="FunFam" id="3.40.50.720:FF:000039">
    <property type="entry name" value="Alcohol dehydrogenase AdhP"/>
    <property type="match status" value="1"/>
</dbReference>
<evidence type="ECO:0000256" key="5">
    <source>
        <dbReference type="ARBA" id="ARBA00023002"/>
    </source>
</evidence>
<dbReference type="Pfam" id="PF00107">
    <property type="entry name" value="ADH_zinc_N"/>
    <property type="match status" value="1"/>
</dbReference>
<dbReference type="GO" id="GO:0046872">
    <property type="term" value="F:metal ion binding"/>
    <property type="evidence" value="ECO:0007669"/>
    <property type="project" value="UniProtKB-KW"/>
</dbReference>
<reference evidence="8" key="1">
    <citation type="journal article" date="2020" name="Stud. Mycol.">
        <title>101 Dothideomycetes genomes: a test case for predicting lifestyles and emergence of pathogens.</title>
        <authorList>
            <person name="Haridas S."/>
            <person name="Albert R."/>
            <person name="Binder M."/>
            <person name="Bloem J."/>
            <person name="Labutti K."/>
            <person name="Salamov A."/>
            <person name="Andreopoulos B."/>
            <person name="Baker S."/>
            <person name="Barry K."/>
            <person name="Bills G."/>
            <person name="Bluhm B."/>
            <person name="Cannon C."/>
            <person name="Castanera R."/>
            <person name="Culley D."/>
            <person name="Daum C."/>
            <person name="Ezra D."/>
            <person name="Gonzalez J."/>
            <person name="Henrissat B."/>
            <person name="Kuo A."/>
            <person name="Liang C."/>
            <person name="Lipzen A."/>
            <person name="Lutzoni F."/>
            <person name="Magnuson J."/>
            <person name="Mondo S."/>
            <person name="Nolan M."/>
            <person name="Ohm R."/>
            <person name="Pangilinan J."/>
            <person name="Park H.-J."/>
            <person name="Ramirez L."/>
            <person name="Alfaro M."/>
            <person name="Sun H."/>
            <person name="Tritt A."/>
            <person name="Yoshinaga Y."/>
            <person name="Zwiers L.-H."/>
            <person name="Turgeon B."/>
            <person name="Goodwin S."/>
            <person name="Spatafora J."/>
            <person name="Crous P."/>
            <person name="Grigoriev I."/>
        </authorList>
    </citation>
    <scope>NUCLEOTIDE SEQUENCE</scope>
    <source>
        <strain evidence="8">CBS 107.79</strain>
    </source>
</reference>
<dbReference type="InterPro" id="IPR020843">
    <property type="entry name" value="ER"/>
</dbReference>
<dbReference type="InterPro" id="IPR013154">
    <property type="entry name" value="ADH-like_N"/>
</dbReference>
<evidence type="ECO:0000256" key="1">
    <source>
        <dbReference type="ARBA" id="ARBA00001947"/>
    </source>
</evidence>
<evidence type="ECO:0000313" key="8">
    <source>
        <dbReference type="EMBL" id="KAF1979972.1"/>
    </source>
</evidence>
<dbReference type="OrthoDB" id="1879366at2759"/>
<name>A0A6A5VW46_9PLEO</name>
<dbReference type="SUPFAM" id="SSF50129">
    <property type="entry name" value="GroES-like"/>
    <property type="match status" value="1"/>
</dbReference>
<evidence type="ECO:0000256" key="4">
    <source>
        <dbReference type="ARBA" id="ARBA00022833"/>
    </source>
</evidence>
<dbReference type="GO" id="GO:0005737">
    <property type="term" value="C:cytoplasm"/>
    <property type="evidence" value="ECO:0007669"/>
    <property type="project" value="TreeGrafter"/>
</dbReference>
<dbReference type="SMART" id="SM00829">
    <property type="entry name" value="PKS_ER"/>
    <property type="match status" value="1"/>
</dbReference>
<evidence type="ECO:0000313" key="9">
    <source>
        <dbReference type="Proteomes" id="UP000800036"/>
    </source>
</evidence>